<sequence length="232" mass="25809">MNGRDEVGRDEGQDEVGRDEGKDEVGKDEGKEAIGRDEGKDEGALTAQQEAELQAIQSLRGGGALTGTFLSTSSLPAVPMYSQSPLVTAERGVSMRAETEEELTETNDMQEDDEGAVFHRLQKEGSDDSTPSSECVREDHGMMHVKGESTESELDEEEEDEDIIQLREEDEEEEERGATLRPCSRWGGSPTDLWVELSHRLPPQLLPSTPVHHRYVQPVRDSQSEQLSTYYD</sequence>
<reference evidence="2 3" key="1">
    <citation type="submission" date="2020-03" db="EMBL/GenBank/DDBJ databases">
        <title>Dissostichus mawsoni Genome sequencing and assembly.</title>
        <authorList>
            <person name="Park H."/>
        </authorList>
    </citation>
    <scope>NUCLEOTIDE SEQUENCE [LARGE SCALE GENOMIC DNA]</scope>
    <source>
        <strain evidence="2">DM0001</strain>
        <tissue evidence="2">Muscle</tissue>
    </source>
</reference>
<evidence type="ECO:0000256" key="1">
    <source>
        <dbReference type="SAM" id="MobiDB-lite"/>
    </source>
</evidence>
<keyword evidence="3" id="KW-1185">Reference proteome</keyword>
<dbReference type="OrthoDB" id="10616495at2759"/>
<dbReference type="EMBL" id="JAAKFY010000014">
    <property type="protein sequence ID" value="KAF3847051.1"/>
    <property type="molecule type" value="Genomic_DNA"/>
</dbReference>
<proteinExistence type="predicted"/>
<accession>A0A7J5YDH5</accession>
<protein>
    <submittedName>
        <fullName evidence="2">Uncharacterized protein</fullName>
    </submittedName>
</protein>
<comment type="caution">
    <text evidence="2">The sequence shown here is derived from an EMBL/GenBank/DDBJ whole genome shotgun (WGS) entry which is preliminary data.</text>
</comment>
<evidence type="ECO:0000313" key="2">
    <source>
        <dbReference type="EMBL" id="KAF3847051.1"/>
    </source>
</evidence>
<feature type="compositionally biased region" description="Acidic residues" evidence="1">
    <location>
        <begin position="99"/>
        <end position="115"/>
    </location>
</feature>
<organism evidence="2 3">
    <name type="scientific">Dissostichus mawsoni</name>
    <name type="common">Antarctic cod</name>
    <dbReference type="NCBI Taxonomy" id="36200"/>
    <lineage>
        <taxon>Eukaryota</taxon>
        <taxon>Metazoa</taxon>
        <taxon>Chordata</taxon>
        <taxon>Craniata</taxon>
        <taxon>Vertebrata</taxon>
        <taxon>Euteleostomi</taxon>
        <taxon>Actinopterygii</taxon>
        <taxon>Neopterygii</taxon>
        <taxon>Teleostei</taxon>
        <taxon>Neoteleostei</taxon>
        <taxon>Acanthomorphata</taxon>
        <taxon>Eupercaria</taxon>
        <taxon>Perciformes</taxon>
        <taxon>Notothenioidei</taxon>
        <taxon>Nototheniidae</taxon>
        <taxon>Dissostichus</taxon>
    </lineage>
</organism>
<feature type="compositionally biased region" description="Basic and acidic residues" evidence="1">
    <location>
        <begin position="135"/>
        <end position="149"/>
    </location>
</feature>
<feature type="region of interest" description="Disordered" evidence="1">
    <location>
        <begin position="63"/>
        <end position="188"/>
    </location>
</feature>
<name>A0A7J5YDH5_DISMA</name>
<dbReference type="Proteomes" id="UP000518266">
    <property type="component" value="Unassembled WGS sequence"/>
</dbReference>
<dbReference type="AlphaFoldDB" id="A0A7J5YDH5"/>
<feature type="region of interest" description="Disordered" evidence="1">
    <location>
        <begin position="203"/>
        <end position="232"/>
    </location>
</feature>
<feature type="region of interest" description="Disordered" evidence="1">
    <location>
        <begin position="1"/>
        <end position="49"/>
    </location>
</feature>
<feature type="compositionally biased region" description="Polar residues" evidence="1">
    <location>
        <begin position="220"/>
        <end position="232"/>
    </location>
</feature>
<feature type="compositionally biased region" description="Basic and acidic residues" evidence="1">
    <location>
        <begin position="1"/>
        <end position="43"/>
    </location>
</feature>
<feature type="compositionally biased region" description="Acidic residues" evidence="1">
    <location>
        <begin position="150"/>
        <end position="175"/>
    </location>
</feature>
<evidence type="ECO:0000313" key="3">
    <source>
        <dbReference type="Proteomes" id="UP000518266"/>
    </source>
</evidence>
<feature type="compositionally biased region" description="Polar residues" evidence="1">
    <location>
        <begin position="68"/>
        <end position="86"/>
    </location>
</feature>
<gene>
    <name evidence="2" type="ORF">F7725_004129</name>
</gene>